<name>A0A2T4UDR3_9ACTN</name>
<dbReference type="GO" id="GO:0009253">
    <property type="term" value="P:peptidoglycan catabolic process"/>
    <property type="evidence" value="ECO:0007669"/>
    <property type="project" value="InterPro"/>
</dbReference>
<reference evidence="3 4" key="1">
    <citation type="submission" date="2018-03" db="EMBL/GenBank/DDBJ databases">
        <title>Aquarubrobacter algicola gen. nov., sp. nov., a novel actinobacterium isolated from shallow eutrophic lake during the end of cyanobacterial harmful algal blooms.</title>
        <authorList>
            <person name="Chun S.J."/>
        </authorList>
    </citation>
    <scope>NUCLEOTIDE SEQUENCE [LARGE SCALE GENOMIC DNA]</scope>
    <source>
        <strain evidence="3 4">Seoho-28</strain>
    </source>
</reference>
<feature type="domain" description="N-acetylmuramoyl-L-alanine amidase" evidence="2">
    <location>
        <begin position="51"/>
        <end position="180"/>
    </location>
</feature>
<proteinExistence type="predicted"/>
<dbReference type="OrthoDB" id="9794842at2"/>
<dbReference type="InterPro" id="IPR036505">
    <property type="entry name" value="Amidase/PGRP_sf"/>
</dbReference>
<accession>A0A2T4UDR3</accession>
<keyword evidence="1" id="KW-0732">Signal</keyword>
<evidence type="ECO:0000313" key="3">
    <source>
        <dbReference type="EMBL" id="PTL55644.1"/>
    </source>
</evidence>
<dbReference type="GO" id="GO:0008745">
    <property type="term" value="F:N-acetylmuramoyl-L-alanine amidase activity"/>
    <property type="evidence" value="ECO:0007669"/>
    <property type="project" value="InterPro"/>
</dbReference>
<evidence type="ECO:0000259" key="2">
    <source>
        <dbReference type="SMART" id="SM00644"/>
    </source>
</evidence>
<sequence>MSLTATVAAAGLAIAGAAAAPGAERPPIHWDPIPYDARRRADMRAYSRRHYGLDRAALRDPKVIVEHVAVASSYRAVRNTFVPNVADPELREKPGVCSHFVVDGAGRIHQLVPLRLMCRHTVGLNYTAIGIEHTGFRDGDVLGNARQLRASLRLTAWLRAREGITLGDVIGHNESLSSPYHRERVARLKRQTHGDFRASSMRVYRRALTALERGG</sequence>
<dbReference type="AlphaFoldDB" id="A0A2T4UDR3"/>
<dbReference type="Pfam" id="PF01510">
    <property type="entry name" value="Amidase_2"/>
    <property type="match status" value="1"/>
</dbReference>
<dbReference type="Proteomes" id="UP000240739">
    <property type="component" value="Unassembled WGS sequence"/>
</dbReference>
<keyword evidence="4" id="KW-1185">Reference proteome</keyword>
<dbReference type="RefSeq" id="WP_107570687.1">
    <property type="nucleotide sequence ID" value="NZ_PYYB01000003.1"/>
</dbReference>
<organism evidence="3 4">
    <name type="scientific">Paraconexibacter algicola</name>
    <dbReference type="NCBI Taxonomy" id="2133960"/>
    <lineage>
        <taxon>Bacteria</taxon>
        <taxon>Bacillati</taxon>
        <taxon>Actinomycetota</taxon>
        <taxon>Thermoleophilia</taxon>
        <taxon>Solirubrobacterales</taxon>
        <taxon>Paraconexibacteraceae</taxon>
        <taxon>Paraconexibacter</taxon>
    </lineage>
</organism>
<evidence type="ECO:0000313" key="4">
    <source>
        <dbReference type="Proteomes" id="UP000240739"/>
    </source>
</evidence>
<protein>
    <recommendedName>
        <fullName evidence="2">N-acetylmuramoyl-L-alanine amidase domain-containing protein</fullName>
    </recommendedName>
</protein>
<dbReference type="CDD" id="cd06583">
    <property type="entry name" value="PGRP"/>
    <property type="match status" value="1"/>
</dbReference>
<dbReference type="Gene3D" id="3.40.80.10">
    <property type="entry name" value="Peptidoglycan recognition protein-like"/>
    <property type="match status" value="1"/>
</dbReference>
<dbReference type="SUPFAM" id="SSF55846">
    <property type="entry name" value="N-acetylmuramoyl-L-alanine amidase-like"/>
    <property type="match status" value="1"/>
</dbReference>
<evidence type="ECO:0000256" key="1">
    <source>
        <dbReference type="SAM" id="SignalP"/>
    </source>
</evidence>
<gene>
    <name evidence="3" type="ORF">C7Y72_18595</name>
</gene>
<dbReference type="EMBL" id="PYYB01000003">
    <property type="protein sequence ID" value="PTL55644.1"/>
    <property type="molecule type" value="Genomic_DNA"/>
</dbReference>
<dbReference type="SMART" id="SM00644">
    <property type="entry name" value="Ami_2"/>
    <property type="match status" value="1"/>
</dbReference>
<feature type="signal peptide" evidence="1">
    <location>
        <begin position="1"/>
        <end position="19"/>
    </location>
</feature>
<feature type="chain" id="PRO_5038697992" description="N-acetylmuramoyl-L-alanine amidase domain-containing protein" evidence="1">
    <location>
        <begin position="20"/>
        <end position="215"/>
    </location>
</feature>
<dbReference type="InterPro" id="IPR002502">
    <property type="entry name" value="Amidase_domain"/>
</dbReference>
<comment type="caution">
    <text evidence="3">The sequence shown here is derived from an EMBL/GenBank/DDBJ whole genome shotgun (WGS) entry which is preliminary data.</text>
</comment>